<dbReference type="NCBIfam" id="TIGR00057">
    <property type="entry name" value="L-threonylcarbamoyladenylate synthase"/>
    <property type="match status" value="1"/>
</dbReference>
<evidence type="ECO:0000256" key="6">
    <source>
        <dbReference type="ARBA" id="ARBA00022694"/>
    </source>
</evidence>
<dbReference type="InterPro" id="IPR050156">
    <property type="entry name" value="TC-AMP_synthase_SUA5"/>
</dbReference>
<evidence type="ECO:0000256" key="2">
    <source>
        <dbReference type="ARBA" id="ARBA00007663"/>
    </source>
</evidence>
<proteinExistence type="inferred from homology"/>
<keyword evidence="7" id="KW-0548">Nucleotidyltransferase</keyword>
<dbReference type="Gene3D" id="3.90.870.10">
    <property type="entry name" value="DHBP synthase"/>
    <property type="match status" value="1"/>
</dbReference>
<dbReference type="GO" id="GO:0008033">
    <property type="term" value="P:tRNA processing"/>
    <property type="evidence" value="ECO:0007669"/>
    <property type="project" value="UniProtKB-KW"/>
</dbReference>
<dbReference type="PANTHER" id="PTHR17490">
    <property type="entry name" value="SUA5"/>
    <property type="match status" value="1"/>
</dbReference>
<keyword evidence="4" id="KW-0963">Cytoplasm</keyword>
<name>A0A495Y039_9MICO</name>
<evidence type="ECO:0000256" key="3">
    <source>
        <dbReference type="ARBA" id="ARBA00012584"/>
    </source>
</evidence>
<evidence type="ECO:0000256" key="5">
    <source>
        <dbReference type="ARBA" id="ARBA00022679"/>
    </source>
</evidence>
<feature type="compositionally biased region" description="Low complexity" evidence="12">
    <location>
        <begin position="254"/>
        <end position="271"/>
    </location>
</feature>
<comment type="subcellular location">
    <subcellularLocation>
        <location evidence="1">Cytoplasm</location>
    </subcellularLocation>
</comment>
<feature type="compositionally biased region" description="Acidic residues" evidence="12">
    <location>
        <begin position="220"/>
        <end position="253"/>
    </location>
</feature>
<dbReference type="GO" id="GO:0005737">
    <property type="term" value="C:cytoplasm"/>
    <property type="evidence" value="ECO:0007669"/>
    <property type="project" value="UniProtKB-SubCell"/>
</dbReference>
<dbReference type="GO" id="GO:0003725">
    <property type="term" value="F:double-stranded RNA binding"/>
    <property type="evidence" value="ECO:0007669"/>
    <property type="project" value="InterPro"/>
</dbReference>
<organism evidence="14 15">
    <name type="scientific">Terracoccus luteus</name>
    <dbReference type="NCBI Taxonomy" id="53356"/>
    <lineage>
        <taxon>Bacteria</taxon>
        <taxon>Bacillati</taxon>
        <taxon>Actinomycetota</taxon>
        <taxon>Actinomycetes</taxon>
        <taxon>Micrococcales</taxon>
        <taxon>Intrasporangiaceae</taxon>
        <taxon>Terracoccus</taxon>
    </lineage>
</organism>
<gene>
    <name evidence="14" type="ORF">DFJ68_0769</name>
</gene>
<dbReference type="EMBL" id="RBXT01000001">
    <property type="protein sequence ID" value="RKT77348.1"/>
    <property type="molecule type" value="Genomic_DNA"/>
</dbReference>
<evidence type="ECO:0000256" key="9">
    <source>
        <dbReference type="ARBA" id="ARBA00022840"/>
    </source>
</evidence>
<dbReference type="Pfam" id="PF01300">
    <property type="entry name" value="Sua5_yciO_yrdC"/>
    <property type="match status" value="1"/>
</dbReference>
<dbReference type="InterPro" id="IPR006070">
    <property type="entry name" value="Sua5-like_dom"/>
</dbReference>
<protein>
    <recommendedName>
        <fullName evidence="10">L-threonylcarbamoyladenylate synthase</fullName>
        <ecNumber evidence="3">2.7.7.87</ecNumber>
    </recommendedName>
    <alternativeName>
        <fullName evidence="10">L-threonylcarbamoyladenylate synthase</fullName>
    </alternativeName>
</protein>
<dbReference type="GO" id="GO:0000049">
    <property type="term" value="F:tRNA binding"/>
    <property type="evidence" value="ECO:0007669"/>
    <property type="project" value="TreeGrafter"/>
</dbReference>
<feature type="compositionally biased region" description="Basic and acidic residues" evidence="12">
    <location>
        <begin position="275"/>
        <end position="296"/>
    </location>
</feature>
<evidence type="ECO:0000256" key="11">
    <source>
        <dbReference type="ARBA" id="ARBA00048366"/>
    </source>
</evidence>
<accession>A0A495Y039</accession>
<evidence type="ECO:0000256" key="1">
    <source>
        <dbReference type="ARBA" id="ARBA00004496"/>
    </source>
</evidence>
<dbReference type="GO" id="GO:0006450">
    <property type="term" value="P:regulation of translational fidelity"/>
    <property type="evidence" value="ECO:0007669"/>
    <property type="project" value="TreeGrafter"/>
</dbReference>
<feature type="region of interest" description="Disordered" evidence="12">
    <location>
        <begin position="208"/>
        <end position="296"/>
    </location>
</feature>
<dbReference type="SUPFAM" id="SSF55821">
    <property type="entry name" value="YrdC/RibB"/>
    <property type="match status" value="1"/>
</dbReference>
<evidence type="ECO:0000256" key="8">
    <source>
        <dbReference type="ARBA" id="ARBA00022741"/>
    </source>
</evidence>
<feature type="domain" description="YrdC-like" evidence="13">
    <location>
        <begin position="14"/>
        <end position="199"/>
    </location>
</feature>
<evidence type="ECO:0000256" key="4">
    <source>
        <dbReference type="ARBA" id="ARBA00022490"/>
    </source>
</evidence>
<reference evidence="14 15" key="1">
    <citation type="submission" date="2018-10" db="EMBL/GenBank/DDBJ databases">
        <title>Sequencing the genomes of 1000 actinobacteria strains.</title>
        <authorList>
            <person name="Klenk H.-P."/>
        </authorList>
    </citation>
    <scope>NUCLEOTIDE SEQUENCE [LARGE SCALE GENOMIC DNA]</scope>
    <source>
        <strain evidence="14 15">DSM 44267</strain>
    </source>
</reference>
<keyword evidence="8" id="KW-0547">Nucleotide-binding</keyword>
<dbReference type="Proteomes" id="UP000278440">
    <property type="component" value="Unassembled WGS sequence"/>
</dbReference>
<dbReference type="EC" id="2.7.7.87" evidence="3"/>
<comment type="catalytic activity">
    <reaction evidence="11">
        <text>L-threonine + hydrogencarbonate + ATP = L-threonylcarbamoyladenylate + diphosphate + H2O</text>
        <dbReference type="Rhea" id="RHEA:36407"/>
        <dbReference type="ChEBI" id="CHEBI:15377"/>
        <dbReference type="ChEBI" id="CHEBI:17544"/>
        <dbReference type="ChEBI" id="CHEBI:30616"/>
        <dbReference type="ChEBI" id="CHEBI:33019"/>
        <dbReference type="ChEBI" id="CHEBI:57926"/>
        <dbReference type="ChEBI" id="CHEBI:73682"/>
        <dbReference type="EC" id="2.7.7.87"/>
    </reaction>
</comment>
<dbReference type="AlphaFoldDB" id="A0A495Y039"/>
<dbReference type="RefSeq" id="WP_245963443.1">
    <property type="nucleotide sequence ID" value="NZ_RBXT01000001.1"/>
</dbReference>
<dbReference type="GO" id="GO:0005524">
    <property type="term" value="F:ATP binding"/>
    <property type="evidence" value="ECO:0007669"/>
    <property type="project" value="UniProtKB-KW"/>
</dbReference>
<evidence type="ECO:0000313" key="14">
    <source>
        <dbReference type="EMBL" id="RKT77348.1"/>
    </source>
</evidence>
<evidence type="ECO:0000313" key="15">
    <source>
        <dbReference type="Proteomes" id="UP000278440"/>
    </source>
</evidence>
<keyword evidence="6" id="KW-0819">tRNA processing</keyword>
<dbReference type="PANTHER" id="PTHR17490:SF16">
    <property type="entry name" value="THREONYLCARBAMOYL-AMP SYNTHASE"/>
    <property type="match status" value="1"/>
</dbReference>
<keyword evidence="9" id="KW-0067">ATP-binding</keyword>
<comment type="similarity">
    <text evidence="2">Belongs to the SUA5 family.</text>
</comment>
<dbReference type="InterPro" id="IPR017945">
    <property type="entry name" value="DHBP_synth_RibB-like_a/b_dom"/>
</dbReference>
<evidence type="ECO:0000256" key="7">
    <source>
        <dbReference type="ARBA" id="ARBA00022695"/>
    </source>
</evidence>
<evidence type="ECO:0000259" key="13">
    <source>
        <dbReference type="PROSITE" id="PS51163"/>
    </source>
</evidence>
<evidence type="ECO:0000256" key="12">
    <source>
        <dbReference type="SAM" id="MobiDB-lite"/>
    </source>
</evidence>
<sequence>MSERYDCTDPANRTLGIDSAAAAVRRGEVVVLPTDTVYGIGCDAFDGNAVADVLAAKGRGRDMPPPVLIPTARTAQGLATQVPDYAQRLMERFWPGPLTLVLKSHTSLHWDLGETNGTVALRVPANEIALELLGEIGPMAVTSANTTGDPAARTVEDAVEMLGDAVSVYLDGGPASDGEASTIIDCTGEAPVTLRLGALAQEVIDAALEPDPDPDHDAQTDDETPDAQTDDEQTDDEQTDDEQTDADAVDETDAPSAAVPADAPEPVAEPATMGEWRDVSDVSEPTRRTDDPAPTP</sequence>
<keyword evidence="5" id="KW-0808">Transferase</keyword>
<keyword evidence="15" id="KW-1185">Reference proteome</keyword>
<comment type="caution">
    <text evidence="14">The sequence shown here is derived from an EMBL/GenBank/DDBJ whole genome shotgun (WGS) entry which is preliminary data.</text>
</comment>
<dbReference type="PROSITE" id="PS51163">
    <property type="entry name" value="YRDC"/>
    <property type="match status" value="1"/>
</dbReference>
<evidence type="ECO:0000256" key="10">
    <source>
        <dbReference type="ARBA" id="ARBA00029774"/>
    </source>
</evidence>
<dbReference type="GO" id="GO:0061710">
    <property type="term" value="F:L-threonylcarbamoyladenylate synthase"/>
    <property type="evidence" value="ECO:0007669"/>
    <property type="project" value="UniProtKB-EC"/>
</dbReference>